<dbReference type="GO" id="GO:0022904">
    <property type="term" value="P:respiratory electron transport chain"/>
    <property type="evidence" value="ECO:0007669"/>
    <property type="project" value="InterPro"/>
</dbReference>
<protein>
    <submittedName>
        <fullName evidence="11">Putative ubiquinone oxidoreductase ndufa5/b13 subunit</fullName>
    </submittedName>
</protein>
<name>A0A504Z005_FASGI</name>
<dbReference type="InterPro" id="IPR006806">
    <property type="entry name" value="NDUFA5"/>
</dbReference>
<evidence type="ECO:0000256" key="5">
    <source>
        <dbReference type="ARBA" id="ARBA00022448"/>
    </source>
</evidence>
<dbReference type="AlphaFoldDB" id="A0A504Z005"/>
<dbReference type="GO" id="GO:0005743">
    <property type="term" value="C:mitochondrial inner membrane"/>
    <property type="evidence" value="ECO:0007669"/>
    <property type="project" value="UniProtKB-SubCell"/>
</dbReference>
<keyword evidence="5" id="KW-0813">Transport</keyword>
<evidence type="ECO:0000256" key="9">
    <source>
        <dbReference type="ARBA" id="ARBA00023128"/>
    </source>
</evidence>
<evidence type="ECO:0000256" key="4">
    <source>
        <dbReference type="ARBA" id="ARBA00011533"/>
    </source>
</evidence>
<dbReference type="EMBL" id="SUNJ01006267">
    <property type="protein sequence ID" value="TPP62950.1"/>
    <property type="molecule type" value="Genomic_DNA"/>
</dbReference>
<comment type="subunit">
    <text evidence="4">Complex I is composed of 45 different subunits.</text>
</comment>
<evidence type="ECO:0000256" key="8">
    <source>
        <dbReference type="ARBA" id="ARBA00022982"/>
    </source>
</evidence>
<keyword evidence="12" id="KW-1185">Reference proteome</keyword>
<comment type="subcellular location">
    <subcellularLocation>
        <location evidence="2">Mitochondrion inner membrane</location>
        <topology evidence="2">Peripheral membrane protein</topology>
        <orientation evidence="2">Matrix side</orientation>
    </subcellularLocation>
</comment>
<evidence type="ECO:0000256" key="1">
    <source>
        <dbReference type="ARBA" id="ARBA00003195"/>
    </source>
</evidence>
<evidence type="ECO:0000256" key="2">
    <source>
        <dbReference type="ARBA" id="ARBA00004443"/>
    </source>
</evidence>
<comment type="function">
    <text evidence="1">Accessory subunit of the mitochondrial membrane respiratory chain NADH dehydrogenase (Complex I), that is believed not to be involved in catalysis. Complex I functions in the transfer of electrons from NADH to the respiratory chain. The immediate electron acceptor for the enzyme is believed to be ubiquinone.</text>
</comment>
<evidence type="ECO:0000256" key="10">
    <source>
        <dbReference type="ARBA" id="ARBA00023136"/>
    </source>
</evidence>
<dbReference type="STRING" id="46835.A0A504Z005"/>
<sequence>MQTIKKSTYLTGLAVSKNPHAILKSLYNRILKVVSLMPENSGYRKHTSEIIQARLQAVSNISDIERLEKTIDCGQIEEVIVQAQREYDLARNMLKWKPWEPLVENAPANQWKWPV</sequence>
<evidence type="ECO:0000256" key="6">
    <source>
        <dbReference type="ARBA" id="ARBA00022660"/>
    </source>
</evidence>
<dbReference type="Proteomes" id="UP000316759">
    <property type="component" value="Unassembled WGS sequence"/>
</dbReference>
<comment type="similarity">
    <text evidence="3">Belongs to the complex I NDUFA5 subunit family.</text>
</comment>
<keyword evidence="8" id="KW-0249">Electron transport</keyword>
<dbReference type="Pfam" id="PF04716">
    <property type="entry name" value="ETC_C1_NDUFA5"/>
    <property type="match status" value="1"/>
</dbReference>
<keyword evidence="9" id="KW-0496">Mitochondrion</keyword>
<accession>A0A504Z005</accession>
<dbReference type="OrthoDB" id="286811at2759"/>
<evidence type="ECO:0000256" key="3">
    <source>
        <dbReference type="ARBA" id="ARBA00010261"/>
    </source>
</evidence>
<comment type="caution">
    <text evidence="11">The sequence shown here is derived from an EMBL/GenBank/DDBJ whole genome shotgun (WGS) entry which is preliminary data.</text>
</comment>
<dbReference type="PANTHER" id="PTHR12653">
    <property type="entry name" value="NADH-UBIQUINONE OXIDOREDUCTASE 13 KD-B SUBUNIT"/>
    <property type="match status" value="1"/>
</dbReference>
<evidence type="ECO:0000313" key="12">
    <source>
        <dbReference type="Proteomes" id="UP000316759"/>
    </source>
</evidence>
<evidence type="ECO:0000256" key="7">
    <source>
        <dbReference type="ARBA" id="ARBA00022792"/>
    </source>
</evidence>
<keyword evidence="10" id="KW-0472">Membrane</keyword>
<reference evidence="11 12" key="1">
    <citation type="submission" date="2019-04" db="EMBL/GenBank/DDBJ databases">
        <title>Annotation for the trematode Fasciola gigantica.</title>
        <authorList>
            <person name="Choi Y.-J."/>
        </authorList>
    </citation>
    <scope>NUCLEOTIDE SEQUENCE [LARGE SCALE GENOMIC DNA]</scope>
    <source>
        <strain evidence="11">Uganda_cow_1</strain>
    </source>
</reference>
<organism evidence="11 12">
    <name type="scientific">Fasciola gigantica</name>
    <name type="common">Giant liver fluke</name>
    <dbReference type="NCBI Taxonomy" id="46835"/>
    <lineage>
        <taxon>Eukaryota</taxon>
        <taxon>Metazoa</taxon>
        <taxon>Spiralia</taxon>
        <taxon>Lophotrochozoa</taxon>
        <taxon>Platyhelminthes</taxon>
        <taxon>Trematoda</taxon>
        <taxon>Digenea</taxon>
        <taxon>Plagiorchiida</taxon>
        <taxon>Echinostomata</taxon>
        <taxon>Echinostomatoidea</taxon>
        <taxon>Fasciolidae</taxon>
        <taxon>Fasciola</taxon>
    </lineage>
</organism>
<keyword evidence="6" id="KW-0679">Respiratory chain</keyword>
<dbReference type="PANTHER" id="PTHR12653:SF0">
    <property type="entry name" value="NADH DEHYDROGENASE [UBIQUINONE] 1 ALPHA SUBCOMPLEX SUBUNIT 5"/>
    <property type="match status" value="1"/>
</dbReference>
<keyword evidence="7" id="KW-0999">Mitochondrion inner membrane</keyword>
<keyword evidence="11" id="KW-0830">Ubiquinone</keyword>
<evidence type="ECO:0000313" key="11">
    <source>
        <dbReference type="EMBL" id="TPP62950.1"/>
    </source>
</evidence>
<gene>
    <name evidence="11" type="ORF">FGIG_10592</name>
</gene>
<proteinExistence type="inferred from homology"/>